<sequence length="70" mass="7299">MNVVLPLQLLTVPDAFVTIAVIGAVLLIGRFLLNLAIKVVIIVAVIAGMLWLLGASSFVSLAAPMLPLFG</sequence>
<dbReference type="Proteomes" id="UP000831768">
    <property type="component" value="Chromosome"/>
</dbReference>
<gene>
    <name evidence="2" type="ORF">MW046_06995</name>
</gene>
<evidence type="ECO:0000256" key="1">
    <source>
        <dbReference type="SAM" id="Phobius"/>
    </source>
</evidence>
<dbReference type="Pfam" id="PF26072">
    <property type="entry name" value="DUF8029"/>
    <property type="match status" value="1"/>
</dbReference>
<dbReference type="InterPro" id="IPR058342">
    <property type="entry name" value="DUF8029"/>
</dbReference>
<reference evidence="2" key="1">
    <citation type="submission" date="2022-04" db="EMBL/GenBank/DDBJ databases">
        <title>Halocatena sp. nov., isolated from a salt lake.</title>
        <authorList>
            <person name="Cui H.-L."/>
        </authorList>
    </citation>
    <scope>NUCLEOTIDE SEQUENCE</scope>
    <source>
        <strain evidence="2">AD-1</strain>
    </source>
</reference>
<feature type="transmembrane region" description="Helical" evidence="1">
    <location>
        <begin position="15"/>
        <end position="33"/>
    </location>
</feature>
<evidence type="ECO:0000313" key="2">
    <source>
        <dbReference type="EMBL" id="UPM41740.1"/>
    </source>
</evidence>
<keyword evidence="1" id="KW-1133">Transmembrane helix</keyword>
<evidence type="ECO:0000313" key="3">
    <source>
        <dbReference type="Proteomes" id="UP000831768"/>
    </source>
</evidence>
<name>A0A8T9ZYI9_9EURY</name>
<dbReference type="AlphaFoldDB" id="A0A8T9ZYI9"/>
<dbReference type="KEGG" id="haad:MW046_06995"/>
<dbReference type="RefSeq" id="WP_247992420.1">
    <property type="nucleotide sequence ID" value="NZ_CP096019.1"/>
</dbReference>
<keyword evidence="3" id="KW-1185">Reference proteome</keyword>
<dbReference type="GeneID" id="71927780"/>
<accession>A0A8T9ZYI9</accession>
<feature type="transmembrane region" description="Helical" evidence="1">
    <location>
        <begin position="40"/>
        <end position="63"/>
    </location>
</feature>
<proteinExistence type="predicted"/>
<keyword evidence="1" id="KW-0472">Membrane</keyword>
<dbReference type="EMBL" id="CP096019">
    <property type="protein sequence ID" value="UPM41740.1"/>
    <property type="molecule type" value="Genomic_DNA"/>
</dbReference>
<keyword evidence="1" id="KW-0812">Transmembrane</keyword>
<organism evidence="2 3">
    <name type="scientific">Halocatena salina</name>
    <dbReference type="NCBI Taxonomy" id="2934340"/>
    <lineage>
        <taxon>Archaea</taxon>
        <taxon>Methanobacteriati</taxon>
        <taxon>Methanobacteriota</taxon>
        <taxon>Stenosarchaea group</taxon>
        <taxon>Halobacteria</taxon>
        <taxon>Halobacteriales</taxon>
        <taxon>Natronomonadaceae</taxon>
        <taxon>Halocatena</taxon>
    </lineage>
</organism>
<protein>
    <submittedName>
        <fullName evidence="2">Uncharacterized protein</fullName>
    </submittedName>
</protein>